<dbReference type="Proteomes" id="UP000240912">
    <property type="component" value="Unassembled WGS sequence"/>
</dbReference>
<accession>A0A2T3HMS3</accession>
<dbReference type="PANTHER" id="PTHR31061">
    <property type="entry name" value="LD22376P"/>
    <property type="match status" value="1"/>
</dbReference>
<feature type="transmembrane region" description="Helical" evidence="1">
    <location>
        <begin position="86"/>
        <end position="103"/>
    </location>
</feature>
<organism evidence="2 3">
    <name type="scientific">Pedobacter yulinensis</name>
    <dbReference type="NCBI Taxonomy" id="2126353"/>
    <lineage>
        <taxon>Bacteria</taxon>
        <taxon>Pseudomonadati</taxon>
        <taxon>Bacteroidota</taxon>
        <taxon>Sphingobacteriia</taxon>
        <taxon>Sphingobacteriales</taxon>
        <taxon>Sphingobacteriaceae</taxon>
        <taxon>Pedobacter</taxon>
    </lineage>
</organism>
<keyword evidence="1" id="KW-0472">Membrane</keyword>
<dbReference type="PANTHER" id="PTHR31061:SF24">
    <property type="entry name" value="LD22376P"/>
    <property type="match status" value="1"/>
</dbReference>
<feature type="transmembrane region" description="Helical" evidence="1">
    <location>
        <begin position="237"/>
        <end position="256"/>
    </location>
</feature>
<evidence type="ECO:0000313" key="2">
    <source>
        <dbReference type="EMBL" id="PST83750.1"/>
    </source>
</evidence>
<feature type="transmembrane region" description="Helical" evidence="1">
    <location>
        <begin position="206"/>
        <end position="225"/>
    </location>
</feature>
<evidence type="ECO:0000256" key="1">
    <source>
        <dbReference type="SAM" id="Phobius"/>
    </source>
</evidence>
<dbReference type="RefSeq" id="WP_162618612.1">
    <property type="nucleotide sequence ID" value="NZ_KZ686269.1"/>
</dbReference>
<sequence length="376" mass="42703">MENSKHVSQRNLPLDVLRGMTVALMIVVNNPGSWSDIYAPFRHAEWHGFTLTDLVFPTFLFAVGNSMSFTRKTFRAARTAVFYKKVLKRSAIIFLIGFLLLYFPSFKIEDGKLVFINILDVRLWGVLQRIAVCYLLASIAIYYLNKRWLVILSLLTLVGYWAVLYLANPNDPYSLPGNLVRTIDIKIFNPKNLYQGFGMPFEPEGLLSTLPATVNVLAGYLTGLFMQTSGSKKIQAIKMTIIGVILSLTAILWNTVFPINKPIWTSSYVLLTVGLDLLILVVLVVLIELANLRKWTYFFAVFGKNPLFIYIVSWIVLKVLYLIPFGGFSVASSVYRRVFLPALDAKNASLAFAVSYMLLMWVICWAMDKRKIYVKV</sequence>
<keyword evidence="1" id="KW-1133">Transmembrane helix</keyword>
<reference evidence="2 3" key="1">
    <citation type="submission" date="2018-03" db="EMBL/GenBank/DDBJ databases">
        <authorList>
            <person name="Keele B.F."/>
        </authorList>
    </citation>
    <scope>NUCLEOTIDE SEQUENCE [LARGE SCALE GENOMIC DNA]</scope>
    <source>
        <strain evidence="2 3">YL28-9</strain>
    </source>
</reference>
<feature type="transmembrane region" description="Helical" evidence="1">
    <location>
        <begin position="46"/>
        <end position="65"/>
    </location>
</feature>
<dbReference type="EMBL" id="PYLS01000005">
    <property type="protein sequence ID" value="PST83750.1"/>
    <property type="molecule type" value="Genomic_DNA"/>
</dbReference>
<feature type="transmembrane region" description="Helical" evidence="1">
    <location>
        <begin position="123"/>
        <end position="144"/>
    </location>
</feature>
<proteinExistence type="predicted"/>
<evidence type="ECO:0000313" key="3">
    <source>
        <dbReference type="Proteomes" id="UP000240912"/>
    </source>
</evidence>
<gene>
    <name evidence="2" type="ORF">C7T94_08460</name>
</gene>
<keyword evidence="3" id="KW-1185">Reference proteome</keyword>
<comment type="caution">
    <text evidence="2">The sequence shown here is derived from an EMBL/GenBank/DDBJ whole genome shotgun (WGS) entry which is preliminary data.</text>
</comment>
<feature type="transmembrane region" description="Helical" evidence="1">
    <location>
        <begin position="348"/>
        <end position="367"/>
    </location>
</feature>
<name>A0A2T3HMS3_9SPHI</name>
<keyword evidence="1" id="KW-0812">Transmembrane</keyword>
<feature type="transmembrane region" description="Helical" evidence="1">
    <location>
        <begin position="268"/>
        <end position="287"/>
    </location>
</feature>
<feature type="transmembrane region" description="Helical" evidence="1">
    <location>
        <begin position="307"/>
        <end position="328"/>
    </location>
</feature>
<feature type="transmembrane region" description="Helical" evidence="1">
    <location>
        <begin position="149"/>
        <end position="167"/>
    </location>
</feature>
<dbReference type="AlphaFoldDB" id="A0A2T3HMS3"/>
<protein>
    <submittedName>
        <fullName evidence="2">DUF5009 domain-containing protein</fullName>
    </submittedName>
</protein>